<reference evidence="2 3" key="1">
    <citation type="submission" date="2017-11" db="EMBL/GenBank/DDBJ databases">
        <title>De novo assembly and phasing of dikaryotic genomes from two isolates of Puccinia coronata f. sp. avenae, the causal agent of oat crown rust.</title>
        <authorList>
            <person name="Miller M.E."/>
            <person name="Zhang Y."/>
            <person name="Omidvar V."/>
            <person name="Sperschneider J."/>
            <person name="Schwessinger B."/>
            <person name="Raley C."/>
            <person name="Palmer J.M."/>
            <person name="Garnica D."/>
            <person name="Upadhyaya N."/>
            <person name="Rathjen J."/>
            <person name="Taylor J.M."/>
            <person name="Park R.F."/>
            <person name="Dodds P.N."/>
            <person name="Hirsch C.D."/>
            <person name="Kianian S.F."/>
            <person name="Figueroa M."/>
        </authorList>
    </citation>
    <scope>NUCLEOTIDE SEQUENCE [LARGE SCALE GENOMIC DNA]</scope>
    <source>
        <strain evidence="2">12SD80</strain>
    </source>
</reference>
<evidence type="ECO:0000256" key="1">
    <source>
        <dbReference type="SAM" id="MobiDB-lite"/>
    </source>
</evidence>
<sequence>MAMRSGALVGLDIFQPYCCEVNCSSPIPVPNALTCTMPVQLHFAWLLLAIGSVMSRFPEEEALVTHDPDCPYINPLELEFHGSSCDECNKKIPHKYYFLKCPDCNRASFTGVQHPKCLGHTPEVDWVSQEDLTHARGCTGASTKHPISIFVPGTYGVQLASQPSPTGRTHCNTHPWEESKRDPNTPTQGI</sequence>
<dbReference type="Proteomes" id="UP000235392">
    <property type="component" value="Unassembled WGS sequence"/>
</dbReference>
<accession>A0A2N5UQ20</accession>
<feature type="compositionally biased region" description="Polar residues" evidence="1">
    <location>
        <begin position="162"/>
        <end position="172"/>
    </location>
</feature>
<dbReference type="AlphaFoldDB" id="A0A2N5UQ20"/>
<evidence type="ECO:0000313" key="3">
    <source>
        <dbReference type="Proteomes" id="UP000235392"/>
    </source>
</evidence>
<dbReference type="EMBL" id="PGCI01000109">
    <property type="protein sequence ID" value="PLW39855.1"/>
    <property type="molecule type" value="Genomic_DNA"/>
</dbReference>
<evidence type="ECO:0000313" key="2">
    <source>
        <dbReference type="EMBL" id="PLW39855.1"/>
    </source>
</evidence>
<comment type="caution">
    <text evidence="2">The sequence shown here is derived from an EMBL/GenBank/DDBJ whole genome shotgun (WGS) entry which is preliminary data.</text>
</comment>
<protein>
    <submittedName>
        <fullName evidence="2">Uncharacterized protein</fullName>
    </submittedName>
</protein>
<gene>
    <name evidence="2" type="ORF">PCASD_07894</name>
</gene>
<feature type="region of interest" description="Disordered" evidence="1">
    <location>
        <begin position="162"/>
        <end position="190"/>
    </location>
</feature>
<name>A0A2N5UQ20_9BASI</name>
<proteinExistence type="predicted"/>
<organism evidence="2 3">
    <name type="scientific">Puccinia coronata f. sp. avenae</name>
    <dbReference type="NCBI Taxonomy" id="200324"/>
    <lineage>
        <taxon>Eukaryota</taxon>
        <taxon>Fungi</taxon>
        <taxon>Dikarya</taxon>
        <taxon>Basidiomycota</taxon>
        <taxon>Pucciniomycotina</taxon>
        <taxon>Pucciniomycetes</taxon>
        <taxon>Pucciniales</taxon>
        <taxon>Pucciniaceae</taxon>
        <taxon>Puccinia</taxon>
    </lineage>
</organism>